<sequence length="79" mass="8640">MTWFSARASVCKALLGMEISDGCWEKFYGEGREQVRRAVWDVVAETAIAGKPAPTFDLRCIRGGFLAARLISCGDQDPG</sequence>
<evidence type="ECO:0000313" key="2">
    <source>
        <dbReference type="Proteomes" id="UP000050852"/>
    </source>
</evidence>
<accession>A0A0R3A8I0</accession>
<comment type="caution">
    <text evidence="1">The sequence shown here is derived from an EMBL/GenBank/DDBJ whole genome shotgun (WGS) entry which is preliminary data.</text>
</comment>
<protein>
    <submittedName>
        <fullName evidence="1">Uncharacterized protein</fullName>
    </submittedName>
</protein>
<dbReference type="PATRIC" id="fig|1615673.3.peg.217"/>
<reference evidence="1 2" key="1">
    <citation type="submission" date="2015-02" db="EMBL/GenBank/DDBJ databases">
        <title>Two Pseudomonas sp. nov., isolated from raw milk.</title>
        <authorList>
            <person name="Wenning M."/>
            <person name="von Neubeck M."/>
            <person name="Huptas C."/>
            <person name="Scherer S."/>
        </authorList>
    </citation>
    <scope>NUCLEOTIDE SEQUENCE [LARGE SCALE GENOMIC DNA]</scope>
    <source>
        <strain evidence="1 2">DSM 29164</strain>
    </source>
</reference>
<dbReference type="AlphaFoldDB" id="A0A0R3A8I0"/>
<dbReference type="EMBL" id="JYLN01000011">
    <property type="protein sequence ID" value="KRP69378.1"/>
    <property type="molecule type" value="Genomic_DNA"/>
</dbReference>
<gene>
    <name evidence="1" type="ORF">TX23_23085</name>
</gene>
<organism evidence="1 2">
    <name type="scientific">Pseudomonas paralactis</name>
    <dbReference type="NCBI Taxonomy" id="1615673"/>
    <lineage>
        <taxon>Bacteria</taxon>
        <taxon>Pseudomonadati</taxon>
        <taxon>Pseudomonadota</taxon>
        <taxon>Gammaproteobacteria</taxon>
        <taxon>Pseudomonadales</taxon>
        <taxon>Pseudomonadaceae</taxon>
        <taxon>Pseudomonas</taxon>
    </lineage>
</organism>
<evidence type="ECO:0000313" key="1">
    <source>
        <dbReference type="EMBL" id="KRP69378.1"/>
    </source>
</evidence>
<proteinExistence type="predicted"/>
<dbReference type="Proteomes" id="UP000050852">
    <property type="component" value="Unassembled WGS sequence"/>
</dbReference>
<name>A0A0R3A8I0_9PSED</name>